<comment type="similarity">
    <text evidence="1">Belongs to the DDI1 family.</text>
</comment>
<dbReference type="RefSeq" id="XP_001017540.2">
    <property type="nucleotide sequence ID" value="XM_001017540.3"/>
</dbReference>
<keyword evidence="10" id="KW-1185">Reference proteome</keyword>
<organism evidence="9 10">
    <name type="scientific">Tetrahymena thermophila (strain SB210)</name>
    <dbReference type="NCBI Taxonomy" id="312017"/>
    <lineage>
        <taxon>Eukaryota</taxon>
        <taxon>Sar</taxon>
        <taxon>Alveolata</taxon>
        <taxon>Ciliophora</taxon>
        <taxon>Intramacronucleata</taxon>
        <taxon>Oligohymenophorea</taxon>
        <taxon>Hymenostomatida</taxon>
        <taxon>Tetrahymenina</taxon>
        <taxon>Tetrahymenidae</taxon>
        <taxon>Tetrahymena</taxon>
    </lineage>
</organism>
<dbReference type="InterPro" id="IPR029071">
    <property type="entry name" value="Ubiquitin-like_domsf"/>
</dbReference>
<evidence type="ECO:0000256" key="1">
    <source>
        <dbReference type="ARBA" id="ARBA00009136"/>
    </source>
</evidence>
<dbReference type="EMBL" id="GG662666">
    <property type="protein sequence ID" value="EAR97295.2"/>
    <property type="molecule type" value="Genomic_DNA"/>
</dbReference>
<evidence type="ECO:0000259" key="8">
    <source>
        <dbReference type="PROSITE" id="PS50175"/>
    </source>
</evidence>
<keyword evidence="2" id="KW-0645">Protease</keyword>
<evidence type="ECO:0000256" key="3">
    <source>
        <dbReference type="ARBA" id="ARBA00022750"/>
    </source>
</evidence>
<reference evidence="10" key="1">
    <citation type="journal article" date="2006" name="PLoS Biol.">
        <title>Macronuclear genome sequence of the ciliate Tetrahymena thermophila, a model eukaryote.</title>
        <authorList>
            <person name="Eisen J.A."/>
            <person name="Coyne R.S."/>
            <person name="Wu M."/>
            <person name="Wu D."/>
            <person name="Thiagarajan M."/>
            <person name="Wortman J.R."/>
            <person name="Badger J.H."/>
            <person name="Ren Q."/>
            <person name="Amedeo P."/>
            <person name="Jones K.M."/>
            <person name="Tallon L.J."/>
            <person name="Delcher A.L."/>
            <person name="Salzberg S.L."/>
            <person name="Silva J.C."/>
            <person name="Haas B.J."/>
            <person name="Majoros W.H."/>
            <person name="Farzad M."/>
            <person name="Carlton J.M."/>
            <person name="Smith R.K. Jr."/>
            <person name="Garg J."/>
            <person name="Pearlman R.E."/>
            <person name="Karrer K.M."/>
            <person name="Sun L."/>
            <person name="Manning G."/>
            <person name="Elde N.C."/>
            <person name="Turkewitz A.P."/>
            <person name="Asai D.J."/>
            <person name="Wilkes D.E."/>
            <person name="Wang Y."/>
            <person name="Cai H."/>
            <person name="Collins K."/>
            <person name="Stewart B.A."/>
            <person name="Lee S.R."/>
            <person name="Wilamowska K."/>
            <person name="Weinberg Z."/>
            <person name="Ruzzo W.L."/>
            <person name="Wloga D."/>
            <person name="Gaertig J."/>
            <person name="Frankel J."/>
            <person name="Tsao C.-C."/>
            <person name="Gorovsky M.A."/>
            <person name="Keeling P.J."/>
            <person name="Waller R.F."/>
            <person name="Patron N.J."/>
            <person name="Cherry J.M."/>
            <person name="Stover N.A."/>
            <person name="Krieger C.J."/>
            <person name="del Toro C."/>
            <person name="Ryder H.F."/>
            <person name="Williamson S.C."/>
            <person name="Barbeau R.A."/>
            <person name="Hamilton E.P."/>
            <person name="Orias E."/>
        </authorList>
    </citation>
    <scope>NUCLEOTIDE SEQUENCE [LARGE SCALE GENOMIC DNA]</scope>
    <source>
        <strain evidence="10">SB210</strain>
    </source>
</reference>
<evidence type="ECO:0000259" key="7">
    <source>
        <dbReference type="PROSITE" id="PS50053"/>
    </source>
</evidence>
<dbReference type="InParanoid" id="I7M1P5"/>
<evidence type="ECO:0000313" key="10">
    <source>
        <dbReference type="Proteomes" id="UP000009168"/>
    </source>
</evidence>
<dbReference type="eggNOG" id="KOG0012">
    <property type="taxonomic scope" value="Eukaryota"/>
</dbReference>
<dbReference type="OrthoDB" id="1047367at2759"/>
<dbReference type="Proteomes" id="UP000009168">
    <property type="component" value="Unassembled WGS sequence"/>
</dbReference>
<dbReference type="STRING" id="312017.I7M1P5"/>
<gene>
    <name evidence="9" type="ORF">TTHERM_00335720</name>
</gene>
<dbReference type="SUPFAM" id="SSF50630">
    <property type="entry name" value="Acid proteases"/>
    <property type="match status" value="1"/>
</dbReference>
<keyword evidence="3" id="KW-0064">Aspartyl protease</keyword>
<dbReference type="InterPro" id="IPR015940">
    <property type="entry name" value="UBA"/>
</dbReference>
<protein>
    <submittedName>
        <fullName evidence="9">DNA damage-inducible protein, putative</fullName>
    </submittedName>
</protein>
<dbReference type="SUPFAM" id="SSF54236">
    <property type="entry name" value="Ubiquitin-like"/>
    <property type="match status" value="1"/>
</dbReference>
<accession>I7M1P5</accession>
<feature type="region of interest" description="Disordered" evidence="5">
    <location>
        <begin position="369"/>
        <end position="389"/>
    </location>
</feature>
<feature type="compositionally biased region" description="Low complexity" evidence="5">
    <location>
        <begin position="380"/>
        <end position="389"/>
    </location>
</feature>
<dbReference type="Gene3D" id="1.10.8.10">
    <property type="entry name" value="DNA helicase RuvA subunit, C-terminal domain"/>
    <property type="match status" value="1"/>
</dbReference>
<dbReference type="PROSITE" id="PS50030">
    <property type="entry name" value="UBA"/>
    <property type="match status" value="1"/>
</dbReference>
<dbReference type="FunCoup" id="I7M1P5">
    <property type="interactions" value="74"/>
</dbReference>
<dbReference type="CDD" id="cd17039">
    <property type="entry name" value="Ubl_ubiquitin_like"/>
    <property type="match status" value="1"/>
</dbReference>
<dbReference type="InterPro" id="IPR001995">
    <property type="entry name" value="Peptidase_A2_cat"/>
</dbReference>
<dbReference type="CDD" id="cd14310">
    <property type="entry name" value="UBA_cnDdi1_like"/>
    <property type="match status" value="1"/>
</dbReference>
<sequence length="438" mass="50167">MKITIITEDDQFKEIEFEADSRVIDIKEVLQIEFGIPVAIQELFANNQLMNNNNLIREYCGDNDMIRLSTKQNQFGRQQQMMGFNNNQINNQQFTNNATNIANALSNLFGSTLNQSIHQKYLQQARDFKNQIKQQPFILQNLKNQNPKLAQLLQSGTDDELAQFLQKTEQERIQKRMKEQQELDELEKDPFNPDNQKKIEEIINQRVIDENLEMAQEYIPEVFGKITMLYIDCVINDHPIQAFVDTGAESTIMSKACAERCGLMRLVDKRFSGMASGVGTGKILGRIHKYAIQILDKRFECSFTILESINLDFLLGLDNLRRFQCNVNLRDNTLNFWLGDSELKVPFLHEKDIKKVVSIEQEQALFDEEQKRNQEQPPLSMQRQSSSSSQIIGGTVGFREDDIGKLINLGATREQAINALKAAGGNVELAASILTMKF</sequence>
<dbReference type="InterPro" id="IPR000626">
    <property type="entry name" value="Ubiquitin-like_dom"/>
</dbReference>
<dbReference type="HOGENOM" id="CLU_020435_1_0_1"/>
<dbReference type="GO" id="GO:0004190">
    <property type="term" value="F:aspartic-type endopeptidase activity"/>
    <property type="evidence" value="ECO:0007669"/>
    <property type="project" value="UniProtKB-KW"/>
</dbReference>
<dbReference type="KEGG" id="tet:TTHERM_00335720"/>
<evidence type="ECO:0000256" key="2">
    <source>
        <dbReference type="ARBA" id="ARBA00022670"/>
    </source>
</evidence>
<evidence type="ECO:0000256" key="5">
    <source>
        <dbReference type="SAM" id="MobiDB-lite"/>
    </source>
</evidence>
<dbReference type="PROSITE" id="PS50053">
    <property type="entry name" value="UBIQUITIN_2"/>
    <property type="match status" value="1"/>
</dbReference>
<proteinExistence type="inferred from homology"/>
<feature type="domain" description="Peptidase A2" evidence="8">
    <location>
        <begin position="240"/>
        <end position="319"/>
    </location>
</feature>
<evidence type="ECO:0000256" key="4">
    <source>
        <dbReference type="ARBA" id="ARBA00022801"/>
    </source>
</evidence>
<dbReference type="PANTHER" id="PTHR12917:SF1">
    <property type="entry name" value="AT13091P"/>
    <property type="match status" value="1"/>
</dbReference>
<dbReference type="GO" id="GO:0006508">
    <property type="term" value="P:proteolysis"/>
    <property type="evidence" value="ECO:0007669"/>
    <property type="project" value="UniProtKB-KW"/>
</dbReference>
<evidence type="ECO:0000259" key="6">
    <source>
        <dbReference type="PROSITE" id="PS50030"/>
    </source>
</evidence>
<dbReference type="GeneID" id="7846743"/>
<dbReference type="SUPFAM" id="SSF46934">
    <property type="entry name" value="UBA-like"/>
    <property type="match status" value="1"/>
</dbReference>
<dbReference type="PROSITE" id="PS50175">
    <property type="entry name" value="ASP_PROT_RETROV"/>
    <property type="match status" value="1"/>
</dbReference>
<feature type="domain" description="UBA" evidence="6">
    <location>
        <begin position="397"/>
        <end position="437"/>
    </location>
</feature>
<dbReference type="CDD" id="cd05479">
    <property type="entry name" value="RP_DDI"/>
    <property type="match status" value="1"/>
</dbReference>
<dbReference type="InterPro" id="IPR009060">
    <property type="entry name" value="UBA-like_sf"/>
</dbReference>
<evidence type="ECO:0000313" key="9">
    <source>
        <dbReference type="EMBL" id="EAR97295.2"/>
    </source>
</evidence>
<dbReference type="Pfam" id="PF00627">
    <property type="entry name" value="UBA"/>
    <property type="match status" value="1"/>
</dbReference>
<name>I7M1P5_TETTS</name>
<dbReference type="Pfam" id="PF09668">
    <property type="entry name" value="Asp_protease"/>
    <property type="match status" value="1"/>
</dbReference>
<dbReference type="AlphaFoldDB" id="I7M1P5"/>
<dbReference type="PANTHER" id="PTHR12917">
    <property type="entry name" value="ASPARTYL PROTEASE DDI-RELATED"/>
    <property type="match status" value="1"/>
</dbReference>
<dbReference type="InterPro" id="IPR021109">
    <property type="entry name" value="Peptidase_aspartic_dom_sf"/>
</dbReference>
<dbReference type="InterPro" id="IPR019103">
    <property type="entry name" value="Peptidase_aspartic_DDI1-type"/>
</dbReference>
<dbReference type="SMART" id="SM00165">
    <property type="entry name" value="UBA"/>
    <property type="match status" value="1"/>
</dbReference>
<dbReference type="Gene3D" id="3.10.20.90">
    <property type="entry name" value="Phosphatidylinositol 3-kinase Catalytic Subunit, Chain A, domain 1"/>
    <property type="match status" value="1"/>
</dbReference>
<feature type="domain" description="Ubiquitin-like" evidence="7">
    <location>
        <begin position="1"/>
        <end position="59"/>
    </location>
</feature>
<dbReference type="OMA" id="GHRLNAF"/>
<keyword evidence="4" id="KW-0378">Hydrolase</keyword>
<dbReference type="Gene3D" id="2.40.70.10">
    <property type="entry name" value="Acid Proteases"/>
    <property type="match status" value="1"/>
</dbReference>